<keyword evidence="6 8" id="KW-0472">Membrane</keyword>
<dbReference type="PANTHER" id="PTHR31585:SF5">
    <property type="entry name" value="RNA-BINDING S4 DOMAIN-CONTAINING PROTEIN"/>
    <property type="match status" value="1"/>
</dbReference>
<evidence type="ECO:0000256" key="5">
    <source>
        <dbReference type="ARBA" id="ARBA00022989"/>
    </source>
</evidence>
<feature type="transmembrane region" description="Helical" evidence="8">
    <location>
        <begin position="95"/>
        <end position="117"/>
    </location>
</feature>
<proteinExistence type="inferred from homology"/>
<evidence type="ECO:0000256" key="4">
    <source>
        <dbReference type="ARBA" id="ARBA00022692"/>
    </source>
</evidence>
<dbReference type="Pfam" id="PF03092">
    <property type="entry name" value="BT1"/>
    <property type="match status" value="1"/>
</dbReference>
<protein>
    <recommendedName>
        <fullName evidence="11">Transmembrane protein</fullName>
    </recommendedName>
</protein>
<feature type="transmembrane region" description="Helical" evidence="8">
    <location>
        <begin position="577"/>
        <end position="598"/>
    </location>
</feature>
<feature type="region of interest" description="Disordered" evidence="7">
    <location>
        <begin position="1"/>
        <end position="20"/>
    </location>
</feature>
<keyword evidence="3" id="KW-0813">Transport</keyword>
<dbReference type="Proteomes" id="UP001209570">
    <property type="component" value="Unassembled WGS sequence"/>
</dbReference>
<feature type="transmembrane region" description="Helical" evidence="8">
    <location>
        <begin position="124"/>
        <end position="144"/>
    </location>
</feature>
<feature type="transmembrane region" description="Helical" evidence="8">
    <location>
        <begin position="524"/>
        <end position="542"/>
    </location>
</feature>
<feature type="transmembrane region" description="Helical" evidence="8">
    <location>
        <begin position="610"/>
        <end position="636"/>
    </location>
</feature>
<evidence type="ECO:0000313" key="9">
    <source>
        <dbReference type="EMBL" id="KAJ0393835.1"/>
    </source>
</evidence>
<feature type="transmembrane region" description="Helical" evidence="8">
    <location>
        <begin position="484"/>
        <end position="504"/>
    </location>
</feature>
<gene>
    <name evidence="9" type="ORF">P43SY_002995</name>
</gene>
<dbReference type="Gene3D" id="1.20.1250.20">
    <property type="entry name" value="MFS general substrate transporter like domains"/>
    <property type="match status" value="1"/>
</dbReference>
<organism evidence="9 10">
    <name type="scientific">Pythium insidiosum</name>
    <name type="common">Pythiosis disease agent</name>
    <dbReference type="NCBI Taxonomy" id="114742"/>
    <lineage>
        <taxon>Eukaryota</taxon>
        <taxon>Sar</taxon>
        <taxon>Stramenopiles</taxon>
        <taxon>Oomycota</taxon>
        <taxon>Peronosporomycetes</taxon>
        <taxon>Pythiales</taxon>
        <taxon>Pythiaceae</taxon>
        <taxon>Pythium</taxon>
    </lineage>
</organism>
<evidence type="ECO:0000313" key="10">
    <source>
        <dbReference type="Proteomes" id="UP001209570"/>
    </source>
</evidence>
<sequence length="719" mass="78500">MSSVSPVPIDAPSTPSAELHVFSGHKSPAPAKLEEGDGNALRSGGAYDLYSRKNIGLLAQYAAVGVIRGTLVNSVYAFLFQYIRMSGVEVASARALSQLIWTLKFFVGIVTDCVPIAGYHRRPYIVLGWLIVFAMLFTIAVLPLPDPYYPNAKWAKYKSFTPEQEARLNRDAPAQGVTYLVLMVMANVGMLIAVTATDGVLVDFAQREPESIRGTTQTMVEVVKFSFAIISACLTGFGMNGPEYGGSFGSSMGFNAVMGICSVFALAVLPFSWFCIQEERVEVTPTLRQIASKIRHDLVSLYELLQLRVVYQIVAYRFLRNLFGGFSSTATSPVQSLWAGVEPLNDSIAHIGTYIVACSGIYLVKRVGLQWNWRLVVVTTQFMVVALDAIPTMLTIWNVHRSQWLWLGVPLIEDFPRYVGAVITSFAMVEIVEKGNEAAVFGLVSTVSNLAAPFATVIYKNVDAMFDVTPRDLVKDTHHVRSHVMYTFLIAYGVNLVSVVFVFLLPRQKAETQAMKNSGQRSRLMGIVTVVYLTFAFCWTFMTNAMSFSSKTSCLRIAGGTGCDKKPALVERVAADASFPLVFTAAFITATLVSAATINTSGIALDFSVLALALTVTLIFAVWGGAFLATAAWAALAARGNSANTIKFAQSQTTAIVALSLIVAVIQFRWQRRHRRNEPLSMPTLFAFCFPCCSMVRIAAQTQANVTPTADTLPAYSSM</sequence>
<evidence type="ECO:0000256" key="7">
    <source>
        <dbReference type="SAM" id="MobiDB-lite"/>
    </source>
</evidence>
<feature type="transmembrane region" description="Helical" evidence="8">
    <location>
        <begin position="177"/>
        <end position="201"/>
    </location>
</feature>
<accession>A0AAD5Q6J9</accession>
<feature type="transmembrane region" description="Helical" evidence="8">
    <location>
        <begin position="222"/>
        <end position="240"/>
    </location>
</feature>
<feature type="transmembrane region" description="Helical" evidence="8">
    <location>
        <begin position="61"/>
        <end position="83"/>
    </location>
</feature>
<dbReference type="AlphaFoldDB" id="A0AAD5Q6J9"/>
<reference evidence="9" key="1">
    <citation type="submission" date="2021-12" db="EMBL/GenBank/DDBJ databases">
        <title>Prjna785345.</title>
        <authorList>
            <person name="Rujirawat T."/>
            <person name="Krajaejun T."/>
        </authorList>
    </citation>
    <scope>NUCLEOTIDE SEQUENCE</scope>
    <source>
        <strain evidence="9">Pi057C3</strain>
    </source>
</reference>
<feature type="transmembrane region" description="Helical" evidence="8">
    <location>
        <begin position="252"/>
        <end position="276"/>
    </location>
</feature>
<keyword evidence="4 8" id="KW-0812">Transmembrane</keyword>
<evidence type="ECO:0000256" key="6">
    <source>
        <dbReference type="ARBA" id="ARBA00023136"/>
    </source>
</evidence>
<dbReference type="InterPro" id="IPR039309">
    <property type="entry name" value="BT1"/>
</dbReference>
<feature type="transmembrane region" description="Helical" evidence="8">
    <location>
        <begin position="648"/>
        <end position="668"/>
    </location>
</feature>
<evidence type="ECO:0000256" key="1">
    <source>
        <dbReference type="ARBA" id="ARBA00004141"/>
    </source>
</evidence>
<dbReference type="EMBL" id="JAKCXM010000457">
    <property type="protein sequence ID" value="KAJ0393835.1"/>
    <property type="molecule type" value="Genomic_DNA"/>
</dbReference>
<keyword evidence="5 8" id="KW-1133">Transmembrane helix</keyword>
<evidence type="ECO:0008006" key="11">
    <source>
        <dbReference type="Google" id="ProtNLM"/>
    </source>
</evidence>
<evidence type="ECO:0000256" key="8">
    <source>
        <dbReference type="SAM" id="Phobius"/>
    </source>
</evidence>
<evidence type="ECO:0000256" key="2">
    <source>
        <dbReference type="ARBA" id="ARBA00007015"/>
    </source>
</evidence>
<name>A0AAD5Q6J9_PYTIN</name>
<comment type="caution">
    <text evidence="9">The sequence shown here is derived from an EMBL/GenBank/DDBJ whole genome shotgun (WGS) entry which is preliminary data.</text>
</comment>
<comment type="subcellular location">
    <subcellularLocation>
        <location evidence="1">Membrane</location>
        <topology evidence="1">Multi-pass membrane protein</topology>
    </subcellularLocation>
</comment>
<dbReference type="InterPro" id="IPR036259">
    <property type="entry name" value="MFS_trans_sf"/>
</dbReference>
<dbReference type="PANTHER" id="PTHR31585">
    <property type="entry name" value="FOLATE-BIOPTERIN TRANSPORTER 1, CHLOROPLASTIC"/>
    <property type="match status" value="1"/>
</dbReference>
<evidence type="ECO:0000256" key="3">
    <source>
        <dbReference type="ARBA" id="ARBA00022448"/>
    </source>
</evidence>
<keyword evidence="10" id="KW-1185">Reference proteome</keyword>
<comment type="similarity">
    <text evidence="2">Belongs to the major facilitator superfamily. Folate-biopterin transporter (TC 2.A.71) family.</text>
</comment>
<dbReference type="SUPFAM" id="SSF103473">
    <property type="entry name" value="MFS general substrate transporter"/>
    <property type="match status" value="1"/>
</dbReference>
<dbReference type="GO" id="GO:0016020">
    <property type="term" value="C:membrane"/>
    <property type="evidence" value="ECO:0007669"/>
    <property type="project" value="UniProtKB-SubCell"/>
</dbReference>
<feature type="transmembrane region" description="Helical" evidence="8">
    <location>
        <begin position="376"/>
        <end position="395"/>
    </location>
</feature>